<keyword evidence="2" id="KW-0808">Transferase</keyword>
<dbReference type="STRING" id="406100.SAMN04488052_103366"/>
<keyword evidence="3" id="KW-1185">Reference proteome</keyword>
<gene>
    <name evidence="2" type="ORF">SAMN04488052_103366</name>
</gene>
<evidence type="ECO:0000313" key="2">
    <source>
        <dbReference type="EMBL" id="SEO85000.1"/>
    </source>
</evidence>
<dbReference type="NCBIfam" id="TIGR03505">
    <property type="entry name" value="FimV_core"/>
    <property type="match status" value="1"/>
</dbReference>
<dbReference type="InterPro" id="IPR022260">
    <property type="entry name" value="Integr_conj_element_PilL"/>
</dbReference>
<name>A0A1H8T1Y1_9GAMM</name>
<dbReference type="InterPro" id="IPR020012">
    <property type="entry name" value="LysM_FimV"/>
</dbReference>
<dbReference type="AlphaFoldDB" id="A0A1H8T1Y1"/>
<keyword evidence="1" id="KW-0732">Signal</keyword>
<accession>A0A1H8T1Y1</accession>
<dbReference type="RefSeq" id="WP_245753998.1">
    <property type="nucleotide sequence ID" value="NZ_FOEG01000003.1"/>
</dbReference>
<reference evidence="2 3" key="1">
    <citation type="submission" date="2016-10" db="EMBL/GenBank/DDBJ databases">
        <authorList>
            <person name="de Groot N.N."/>
        </authorList>
    </citation>
    <scope>NUCLEOTIDE SEQUENCE [LARGE SCALE GENOMIC DNA]</scope>
    <source>
        <strain evidence="2 3">CGMCC 1.6291</strain>
    </source>
</reference>
<feature type="chain" id="PRO_5011576946" evidence="1">
    <location>
        <begin position="20"/>
        <end position="233"/>
    </location>
</feature>
<keyword evidence="2" id="KW-0418">Kinase</keyword>
<feature type="signal peptide" evidence="1">
    <location>
        <begin position="1"/>
        <end position="19"/>
    </location>
</feature>
<dbReference type="GO" id="GO:0016301">
    <property type="term" value="F:kinase activity"/>
    <property type="evidence" value="ECO:0007669"/>
    <property type="project" value="UniProtKB-KW"/>
</dbReference>
<dbReference type="EMBL" id="FOEG01000003">
    <property type="protein sequence ID" value="SEO85000.1"/>
    <property type="molecule type" value="Genomic_DNA"/>
</dbReference>
<protein>
    <submittedName>
        <fullName evidence="2">Type IV pili sensor histidine kinase and response regulator</fullName>
    </submittedName>
</protein>
<evidence type="ECO:0000313" key="3">
    <source>
        <dbReference type="Proteomes" id="UP000199657"/>
    </source>
</evidence>
<dbReference type="NCBIfam" id="TIGR03748">
    <property type="entry name" value="conj_PilL"/>
    <property type="match status" value="1"/>
</dbReference>
<evidence type="ECO:0000256" key="1">
    <source>
        <dbReference type="SAM" id="SignalP"/>
    </source>
</evidence>
<proteinExistence type="predicted"/>
<dbReference type="Proteomes" id="UP000199657">
    <property type="component" value="Unassembled WGS sequence"/>
</dbReference>
<sequence length="233" mass="25311">MRQLCALAIAAMVAPAVVADDPTQVGRYQTTAPLPTDSQIEPLQVRVTLTFPPEVETVGQAMGYALERSGYRLQSVDKADPAMKLLLTRALPESHRELGPMALETLLQTLAGRPWRLVIDPAARLVSFEAREPYAAGARAAAADIEAEDIELAKTRDRYGPVVKGQTLYSIAEELAPHSPERATIALFHANPHAFERPSPHHLKAGAMLEIPDQAAIDAISVVEVREKLLEAD</sequence>
<organism evidence="2 3">
    <name type="scientific">Aquisalimonas asiatica</name>
    <dbReference type="NCBI Taxonomy" id="406100"/>
    <lineage>
        <taxon>Bacteria</taxon>
        <taxon>Pseudomonadati</taxon>
        <taxon>Pseudomonadota</taxon>
        <taxon>Gammaproteobacteria</taxon>
        <taxon>Chromatiales</taxon>
        <taxon>Ectothiorhodospiraceae</taxon>
        <taxon>Aquisalimonas</taxon>
    </lineage>
</organism>